<keyword evidence="1" id="KW-1133">Transmembrane helix</keyword>
<dbReference type="EMBL" id="JAHWXP010000002">
    <property type="protein sequence ID" value="MBY8336524.1"/>
    <property type="molecule type" value="Genomic_DNA"/>
</dbReference>
<dbReference type="Proteomes" id="UP000759298">
    <property type="component" value="Unassembled WGS sequence"/>
</dbReference>
<protein>
    <submittedName>
        <fullName evidence="2">Uncharacterized protein</fullName>
    </submittedName>
</protein>
<gene>
    <name evidence="2" type="ORF">KYN89_05645</name>
</gene>
<comment type="caution">
    <text evidence="2">The sequence shown here is derived from an EMBL/GenBank/DDBJ whole genome shotgun (WGS) entry which is preliminary data.</text>
</comment>
<evidence type="ECO:0000256" key="1">
    <source>
        <dbReference type="SAM" id="Phobius"/>
    </source>
</evidence>
<keyword evidence="3" id="KW-1185">Reference proteome</keyword>
<evidence type="ECO:0000313" key="2">
    <source>
        <dbReference type="EMBL" id="MBY8336524.1"/>
    </source>
</evidence>
<sequence>MMQAIVYLLDAAIVVAAVLSACFWLRASGKRVRRVSKHETFDYADINRLVVALNRAQILNARAAKATAAAALLGGLRVMLDFLP</sequence>
<proteinExistence type="predicted"/>
<name>A0ABS7PBU6_9SPHN</name>
<feature type="transmembrane region" description="Helical" evidence="1">
    <location>
        <begin position="6"/>
        <end position="27"/>
    </location>
</feature>
<organism evidence="2 3">
    <name type="scientific">Alteriqipengyuania abyssalis</name>
    <dbReference type="NCBI Taxonomy" id="2860200"/>
    <lineage>
        <taxon>Bacteria</taxon>
        <taxon>Pseudomonadati</taxon>
        <taxon>Pseudomonadota</taxon>
        <taxon>Alphaproteobacteria</taxon>
        <taxon>Sphingomonadales</taxon>
        <taxon>Erythrobacteraceae</taxon>
        <taxon>Alteriqipengyuania</taxon>
    </lineage>
</organism>
<evidence type="ECO:0000313" key="3">
    <source>
        <dbReference type="Proteomes" id="UP000759298"/>
    </source>
</evidence>
<keyword evidence="1" id="KW-0472">Membrane</keyword>
<accession>A0ABS7PBU6</accession>
<reference evidence="2 3" key="1">
    <citation type="submission" date="2021-07" db="EMBL/GenBank/DDBJ databases">
        <title>Alteriqipengyuania abyssalis NZ-12B nov, sp.nov isolated from deep sea sponge in pacific ocean.</title>
        <authorList>
            <person name="Tareen S."/>
            <person name="Wink J."/>
        </authorList>
    </citation>
    <scope>NUCLEOTIDE SEQUENCE [LARGE SCALE GENOMIC DNA]</scope>
    <source>
        <strain evidence="2 3">NZ-12B</strain>
    </source>
</reference>
<keyword evidence="1" id="KW-0812">Transmembrane</keyword>